<evidence type="ECO:0000313" key="1">
    <source>
        <dbReference type="EMBL" id="EBP3695418.1"/>
    </source>
</evidence>
<protein>
    <submittedName>
        <fullName evidence="1">Uncharacterized protein</fullName>
    </submittedName>
</protein>
<dbReference type="AlphaFoldDB" id="A0A5U3D0G7"/>
<reference evidence="1" key="1">
    <citation type="submission" date="2018-07" db="EMBL/GenBank/DDBJ databases">
        <authorList>
            <consortium name="GenomeTrakr network: Whole genome sequencing for foodborne pathogen traceback"/>
        </authorList>
    </citation>
    <scope>NUCLEOTIDE SEQUENCE</scope>
    <source>
        <strain evidence="1">CFSAN008697</strain>
    </source>
</reference>
<sequence>MTRNTTMKVNAAIRWHQQPKKNEMLKKSLESIAFQCCDENKEGDVYEIALLIDFVNKGKKLKELKLPLPGFAR</sequence>
<accession>A0A5U3D0G7</accession>
<gene>
    <name evidence="1" type="ORF">PG27_19955</name>
</gene>
<organism evidence="1">
    <name type="scientific">Salmonella diarizonae</name>
    <dbReference type="NCBI Taxonomy" id="59204"/>
    <lineage>
        <taxon>Bacteria</taxon>
        <taxon>Pseudomonadati</taxon>
        <taxon>Pseudomonadota</taxon>
        <taxon>Gammaproteobacteria</taxon>
        <taxon>Enterobacterales</taxon>
        <taxon>Enterobacteriaceae</taxon>
        <taxon>Salmonella</taxon>
    </lineage>
</organism>
<proteinExistence type="predicted"/>
<name>A0A5U3D0G7_SALDZ</name>
<dbReference type="EMBL" id="AAGLNK010000024">
    <property type="protein sequence ID" value="EBP3695418.1"/>
    <property type="molecule type" value="Genomic_DNA"/>
</dbReference>
<comment type="caution">
    <text evidence="1">The sequence shown here is derived from an EMBL/GenBank/DDBJ whole genome shotgun (WGS) entry which is preliminary data.</text>
</comment>